<protein>
    <recommendedName>
        <fullName evidence="3">F-box domain-containing protein</fullName>
    </recommendedName>
</protein>
<name>A0A0C3F837_PILCF</name>
<dbReference type="InParanoid" id="A0A0C3F837"/>
<reference evidence="2" key="2">
    <citation type="submission" date="2015-01" db="EMBL/GenBank/DDBJ databases">
        <title>Evolutionary Origins and Diversification of the Mycorrhizal Mutualists.</title>
        <authorList>
            <consortium name="DOE Joint Genome Institute"/>
            <consortium name="Mycorrhizal Genomics Consortium"/>
            <person name="Kohler A."/>
            <person name="Kuo A."/>
            <person name="Nagy L.G."/>
            <person name="Floudas D."/>
            <person name="Copeland A."/>
            <person name="Barry K.W."/>
            <person name="Cichocki N."/>
            <person name="Veneault-Fourrey C."/>
            <person name="LaButti K."/>
            <person name="Lindquist E.A."/>
            <person name="Lipzen A."/>
            <person name="Lundell T."/>
            <person name="Morin E."/>
            <person name="Murat C."/>
            <person name="Riley R."/>
            <person name="Ohm R."/>
            <person name="Sun H."/>
            <person name="Tunlid A."/>
            <person name="Henrissat B."/>
            <person name="Grigoriev I.V."/>
            <person name="Hibbett D.S."/>
            <person name="Martin F."/>
        </authorList>
    </citation>
    <scope>NUCLEOTIDE SEQUENCE [LARGE SCALE GENOMIC DNA]</scope>
    <source>
        <strain evidence="2">F 1598</strain>
    </source>
</reference>
<proteinExistence type="predicted"/>
<dbReference type="OrthoDB" id="3055280at2759"/>
<dbReference type="Proteomes" id="UP000054166">
    <property type="component" value="Unassembled WGS sequence"/>
</dbReference>
<dbReference type="CDD" id="cd09917">
    <property type="entry name" value="F-box_SF"/>
    <property type="match status" value="1"/>
</dbReference>
<evidence type="ECO:0008006" key="3">
    <source>
        <dbReference type="Google" id="ProtNLM"/>
    </source>
</evidence>
<evidence type="ECO:0000313" key="1">
    <source>
        <dbReference type="EMBL" id="KIM76061.1"/>
    </source>
</evidence>
<dbReference type="HOGENOM" id="CLU_1016037_0_0_1"/>
<evidence type="ECO:0000313" key="2">
    <source>
        <dbReference type="Proteomes" id="UP000054166"/>
    </source>
</evidence>
<sequence length="274" mass="31110">MGDDWYYGLAAPPDPTMSFLVSFGTNVVVQSASLPILSMATGGRMTPQRLWRLAIWQGFFEDSDRNLFDGIDYGEVMEGMGRNIKPTPGTSDLKGFEELGDVERIKMAIIHEGKFWIWMRPDRSVPFDISYPTVNAHQTRRFPFKSTGSADEPVHIEPPSYDAAHSALELLPFELVSQIANYLPLTSLLSLVSASRQLRFEFLGLPSDRDALARSWITNNAPWYLPEEKLRLCADDVVGWEYIKRCVESGSMRNRKRIWKVAEQLEKMANEIGI</sequence>
<organism evidence="1 2">
    <name type="scientific">Piloderma croceum (strain F 1598)</name>
    <dbReference type="NCBI Taxonomy" id="765440"/>
    <lineage>
        <taxon>Eukaryota</taxon>
        <taxon>Fungi</taxon>
        <taxon>Dikarya</taxon>
        <taxon>Basidiomycota</taxon>
        <taxon>Agaricomycotina</taxon>
        <taxon>Agaricomycetes</taxon>
        <taxon>Agaricomycetidae</taxon>
        <taxon>Atheliales</taxon>
        <taxon>Atheliaceae</taxon>
        <taxon>Piloderma</taxon>
    </lineage>
</organism>
<gene>
    <name evidence="1" type="ORF">PILCRDRAFT_657754</name>
</gene>
<keyword evidence="2" id="KW-1185">Reference proteome</keyword>
<accession>A0A0C3F837</accession>
<dbReference type="AlphaFoldDB" id="A0A0C3F837"/>
<reference evidence="1 2" key="1">
    <citation type="submission" date="2014-04" db="EMBL/GenBank/DDBJ databases">
        <authorList>
            <consortium name="DOE Joint Genome Institute"/>
            <person name="Kuo A."/>
            <person name="Tarkka M."/>
            <person name="Buscot F."/>
            <person name="Kohler A."/>
            <person name="Nagy L.G."/>
            <person name="Floudas D."/>
            <person name="Copeland A."/>
            <person name="Barry K.W."/>
            <person name="Cichocki N."/>
            <person name="Veneault-Fourrey C."/>
            <person name="LaButti K."/>
            <person name="Lindquist E.A."/>
            <person name="Lipzen A."/>
            <person name="Lundell T."/>
            <person name="Morin E."/>
            <person name="Murat C."/>
            <person name="Sun H."/>
            <person name="Tunlid A."/>
            <person name="Henrissat B."/>
            <person name="Grigoriev I.V."/>
            <person name="Hibbett D.S."/>
            <person name="Martin F."/>
            <person name="Nordberg H.P."/>
            <person name="Cantor M.N."/>
            <person name="Hua S.X."/>
        </authorList>
    </citation>
    <scope>NUCLEOTIDE SEQUENCE [LARGE SCALE GENOMIC DNA]</scope>
    <source>
        <strain evidence="1 2">F 1598</strain>
    </source>
</reference>
<dbReference type="EMBL" id="KN833039">
    <property type="protein sequence ID" value="KIM76061.1"/>
    <property type="molecule type" value="Genomic_DNA"/>
</dbReference>